<accession>A0A1G5J9N1</accession>
<evidence type="ECO:0000256" key="1">
    <source>
        <dbReference type="SAM" id="MobiDB-lite"/>
    </source>
</evidence>
<proteinExistence type="predicted"/>
<protein>
    <submittedName>
        <fullName evidence="2">Uncharacterized protein</fullName>
    </submittedName>
</protein>
<dbReference type="STRING" id="549386.SAMN02927923_02587"/>
<feature type="compositionally biased region" description="Polar residues" evidence="1">
    <location>
        <begin position="33"/>
        <end position="47"/>
    </location>
</feature>
<dbReference type="AlphaFoldDB" id="A0A1G5J9N1"/>
<evidence type="ECO:0000313" key="3">
    <source>
        <dbReference type="Proteomes" id="UP000199569"/>
    </source>
</evidence>
<organism evidence="2 3">
    <name type="scientific">Microvirga guangxiensis</name>
    <dbReference type="NCBI Taxonomy" id="549386"/>
    <lineage>
        <taxon>Bacteria</taxon>
        <taxon>Pseudomonadati</taxon>
        <taxon>Pseudomonadota</taxon>
        <taxon>Alphaproteobacteria</taxon>
        <taxon>Hyphomicrobiales</taxon>
        <taxon>Methylobacteriaceae</taxon>
        <taxon>Microvirga</taxon>
    </lineage>
</organism>
<dbReference type="EMBL" id="FMVJ01000006">
    <property type="protein sequence ID" value="SCY84904.1"/>
    <property type="molecule type" value="Genomic_DNA"/>
</dbReference>
<evidence type="ECO:0000313" key="2">
    <source>
        <dbReference type="EMBL" id="SCY84904.1"/>
    </source>
</evidence>
<sequence>MSGEGFPSPLPLSHPGEGNAVGLSGILDEAQRSDFTTPTPNPSPQGMETCTSTVIRSRIPLHGLRVTAKAIHDDEAGTFGQLISLAIPSQIAYSPRFAFAPAGG</sequence>
<keyword evidence="3" id="KW-1185">Reference proteome</keyword>
<reference evidence="2 3" key="1">
    <citation type="submission" date="2016-10" db="EMBL/GenBank/DDBJ databases">
        <authorList>
            <person name="de Groot N.N."/>
        </authorList>
    </citation>
    <scope>NUCLEOTIDE SEQUENCE [LARGE SCALE GENOMIC DNA]</scope>
    <source>
        <strain evidence="2 3">CGMCC 1.7666</strain>
    </source>
</reference>
<gene>
    <name evidence="2" type="ORF">SAMN02927923_02587</name>
</gene>
<name>A0A1G5J9N1_9HYPH</name>
<dbReference type="Proteomes" id="UP000199569">
    <property type="component" value="Unassembled WGS sequence"/>
</dbReference>
<feature type="region of interest" description="Disordered" evidence="1">
    <location>
        <begin position="1"/>
        <end position="47"/>
    </location>
</feature>